<evidence type="ECO:0000313" key="2">
    <source>
        <dbReference type="Proteomes" id="UP000298030"/>
    </source>
</evidence>
<protein>
    <submittedName>
        <fullName evidence="1">Uncharacterized protein</fullName>
    </submittedName>
</protein>
<name>A0A4Y7SYB5_COPMI</name>
<comment type="caution">
    <text evidence="1">The sequence shown here is derived from an EMBL/GenBank/DDBJ whole genome shotgun (WGS) entry which is preliminary data.</text>
</comment>
<sequence length="93" mass="10187">MTLTGSDFELDNNRERACMSARNESGMDGRRADQPVRSPATIVANRKGSGTLAMFREGQSSLLALFSVRCTEGFPSTANAVKLQSSRSRSTRW</sequence>
<gene>
    <name evidence="1" type="ORF">FA13DRAFT_1737631</name>
</gene>
<dbReference type="AlphaFoldDB" id="A0A4Y7SYB5"/>
<proteinExistence type="predicted"/>
<dbReference type="EMBL" id="QPFP01000050">
    <property type="protein sequence ID" value="TEB26219.1"/>
    <property type="molecule type" value="Genomic_DNA"/>
</dbReference>
<organism evidence="1 2">
    <name type="scientific">Coprinellus micaceus</name>
    <name type="common">Glistening ink-cap mushroom</name>
    <name type="synonym">Coprinus micaceus</name>
    <dbReference type="NCBI Taxonomy" id="71717"/>
    <lineage>
        <taxon>Eukaryota</taxon>
        <taxon>Fungi</taxon>
        <taxon>Dikarya</taxon>
        <taxon>Basidiomycota</taxon>
        <taxon>Agaricomycotina</taxon>
        <taxon>Agaricomycetes</taxon>
        <taxon>Agaricomycetidae</taxon>
        <taxon>Agaricales</taxon>
        <taxon>Agaricineae</taxon>
        <taxon>Psathyrellaceae</taxon>
        <taxon>Coprinellus</taxon>
    </lineage>
</organism>
<keyword evidence="2" id="KW-1185">Reference proteome</keyword>
<evidence type="ECO:0000313" key="1">
    <source>
        <dbReference type="EMBL" id="TEB26219.1"/>
    </source>
</evidence>
<dbReference type="Proteomes" id="UP000298030">
    <property type="component" value="Unassembled WGS sequence"/>
</dbReference>
<accession>A0A4Y7SYB5</accession>
<reference evidence="1 2" key="1">
    <citation type="journal article" date="2019" name="Nat. Ecol. Evol.">
        <title>Megaphylogeny resolves global patterns of mushroom evolution.</title>
        <authorList>
            <person name="Varga T."/>
            <person name="Krizsan K."/>
            <person name="Foldi C."/>
            <person name="Dima B."/>
            <person name="Sanchez-Garcia M."/>
            <person name="Sanchez-Ramirez S."/>
            <person name="Szollosi G.J."/>
            <person name="Szarkandi J.G."/>
            <person name="Papp V."/>
            <person name="Albert L."/>
            <person name="Andreopoulos W."/>
            <person name="Angelini C."/>
            <person name="Antonin V."/>
            <person name="Barry K.W."/>
            <person name="Bougher N.L."/>
            <person name="Buchanan P."/>
            <person name="Buyck B."/>
            <person name="Bense V."/>
            <person name="Catcheside P."/>
            <person name="Chovatia M."/>
            <person name="Cooper J."/>
            <person name="Damon W."/>
            <person name="Desjardin D."/>
            <person name="Finy P."/>
            <person name="Geml J."/>
            <person name="Haridas S."/>
            <person name="Hughes K."/>
            <person name="Justo A."/>
            <person name="Karasinski D."/>
            <person name="Kautmanova I."/>
            <person name="Kiss B."/>
            <person name="Kocsube S."/>
            <person name="Kotiranta H."/>
            <person name="LaButti K.M."/>
            <person name="Lechner B.E."/>
            <person name="Liimatainen K."/>
            <person name="Lipzen A."/>
            <person name="Lukacs Z."/>
            <person name="Mihaltcheva S."/>
            <person name="Morgado L.N."/>
            <person name="Niskanen T."/>
            <person name="Noordeloos M.E."/>
            <person name="Ohm R.A."/>
            <person name="Ortiz-Santana B."/>
            <person name="Ovrebo C."/>
            <person name="Racz N."/>
            <person name="Riley R."/>
            <person name="Savchenko A."/>
            <person name="Shiryaev A."/>
            <person name="Soop K."/>
            <person name="Spirin V."/>
            <person name="Szebenyi C."/>
            <person name="Tomsovsky M."/>
            <person name="Tulloss R.E."/>
            <person name="Uehling J."/>
            <person name="Grigoriev I.V."/>
            <person name="Vagvolgyi C."/>
            <person name="Papp T."/>
            <person name="Martin F.M."/>
            <person name="Miettinen O."/>
            <person name="Hibbett D.S."/>
            <person name="Nagy L.G."/>
        </authorList>
    </citation>
    <scope>NUCLEOTIDE SEQUENCE [LARGE SCALE GENOMIC DNA]</scope>
    <source>
        <strain evidence="1 2">FP101781</strain>
    </source>
</reference>